<evidence type="ECO:0000313" key="3">
    <source>
        <dbReference type="EMBL" id="OGY18417.1"/>
    </source>
</evidence>
<name>A0A1G1VT86_9BACT</name>
<gene>
    <name evidence="3" type="ORF">A2786_02870</name>
</gene>
<evidence type="ECO:0000259" key="2">
    <source>
        <dbReference type="Pfam" id="PF13439"/>
    </source>
</evidence>
<dbReference type="PANTHER" id="PTHR45947">
    <property type="entry name" value="SULFOQUINOVOSYL TRANSFERASE SQD2"/>
    <property type="match status" value="1"/>
</dbReference>
<sequence length="370" mass="42068">MRKLAVFHNLPEGGAHIALYEQVKRLANHHAIDLFSLVSLEGEYSLRPLCKKIFLFPYEVMKKESHGFSRLRRDLASFTVLRKVHREIARQIDGGGYEIAFVHPDRLTQAPYLLRYLQTPSVYYCQEPLRIGYEYELRLREAVGPIKQAYEKFNRLTRKQIDRTNARAATRIICASHYVKEYIAQAYGTKAEVCPLGVDTEVFKPLPAMKKDGVLFIGHRARIDGYDLLIAAIAKIPSNQRPRLTVINQTVRGAFKRNQKEMALAYNSAVITICAAVLEPFGLVALESMSCGTPVIAVREGGYRETVLDGKTGFLVERNPGNLAQKIEELIANPEKARRMGVAARAEVEKNWTWDHHIRKLEKILKNPQP</sequence>
<dbReference type="InterPro" id="IPR028098">
    <property type="entry name" value="Glyco_trans_4-like_N"/>
</dbReference>
<dbReference type="InterPro" id="IPR001296">
    <property type="entry name" value="Glyco_trans_1"/>
</dbReference>
<reference evidence="3 4" key="1">
    <citation type="journal article" date="2016" name="Nat. Commun.">
        <title>Thousands of microbial genomes shed light on interconnected biogeochemical processes in an aquifer system.</title>
        <authorList>
            <person name="Anantharaman K."/>
            <person name="Brown C.T."/>
            <person name="Hug L.A."/>
            <person name="Sharon I."/>
            <person name="Castelle C.J."/>
            <person name="Probst A.J."/>
            <person name="Thomas B.C."/>
            <person name="Singh A."/>
            <person name="Wilkins M.J."/>
            <person name="Karaoz U."/>
            <person name="Brodie E.L."/>
            <person name="Williams K.H."/>
            <person name="Hubbard S.S."/>
            <person name="Banfield J.F."/>
        </authorList>
    </citation>
    <scope>NUCLEOTIDE SEQUENCE [LARGE SCALE GENOMIC DNA]</scope>
</reference>
<dbReference type="Pfam" id="PF00534">
    <property type="entry name" value="Glycos_transf_1"/>
    <property type="match status" value="1"/>
</dbReference>
<dbReference type="GO" id="GO:0016757">
    <property type="term" value="F:glycosyltransferase activity"/>
    <property type="evidence" value="ECO:0007669"/>
    <property type="project" value="InterPro"/>
</dbReference>
<dbReference type="Gene3D" id="3.40.50.2000">
    <property type="entry name" value="Glycogen Phosphorylase B"/>
    <property type="match status" value="2"/>
</dbReference>
<evidence type="ECO:0008006" key="5">
    <source>
        <dbReference type="Google" id="ProtNLM"/>
    </source>
</evidence>
<dbReference type="CDD" id="cd03801">
    <property type="entry name" value="GT4_PimA-like"/>
    <property type="match status" value="1"/>
</dbReference>
<dbReference type="InterPro" id="IPR050194">
    <property type="entry name" value="Glycosyltransferase_grp1"/>
</dbReference>
<accession>A0A1G1VT86</accession>
<dbReference type="Proteomes" id="UP000179233">
    <property type="component" value="Unassembled WGS sequence"/>
</dbReference>
<dbReference type="SUPFAM" id="SSF53756">
    <property type="entry name" value="UDP-Glycosyltransferase/glycogen phosphorylase"/>
    <property type="match status" value="1"/>
</dbReference>
<dbReference type="Pfam" id="PF13439">
    <property type="entry name" value="Glyco_transf_4"/>
    <property type="match status" value="1"/>
</dbReference>
<evidence type="ECO:0000259" key="1">
    <source>
        <dbReference type="Pfam" id="PF00534"/>
    </source>
</evidence>
<evidence type="ECO:0000313" key="4">
    <source>
        <dbReference type="Proteomes" id="UP000179233"/>
    </source>
</evidence>
<feature type="domain" description="Glycosyl transferase family 1" evidence="1">
    <location>
        <begin position="254"/>
        <end position="345"/>
    </location>
</feature>
<dbReference type="PANTHER" id="PTHR45947:SF3">
    <property type="entry name" value="SULFOQUINOVOSYL TRANSFERASE SQD2"/>
    <property type="match status" value="1"/>
</dbReference>
<dbReference type="EMBL" id="MHCJ01000003">
    <property type="protein sequence ID" value="OGY18417.1"/>
    <property type="molecule type" value="Genomic_DNA"/>
</dbReference>
<organism evidence="3 4">
    <name type="scientific">Candidatus Chisholmbacteria bacterium RIFCSPHIGHO2_01_FULL_52_32</name>
    <dbReference type="NCBI Taxonomy" id="1797591"/>
    <lineage>
        <taxon>Bacteria</taxon>
        <taxon>Candidatus Chisholmiibacteriota</taxon>
    </lineage>
</organism>
<protein>
    <recommendedName>
        <fullName evidence="5">Glycosyl transferase family 1 domain-containing protein</fullName>
    </recommendedName>
</protein>
<comment type="caution">
    <text evidence="3">The sequence shown here is derived from an EMBL/GenBank/DDBJ whole genome shotgun (WGS) entry which is preliminary data.</text>
</comment>
<dbReference type="AlphaFoldDB" id="A0A1G1VT86"/>
<feature type="domain" description="Glycosyltransferase subfamily 4-like N-terminal" evidence="2">
    <location>
        <begin position="13"/>
        <end position="201"/>
    </location>
</feature>
<proteinExistence type="predicted"/>